<evidence type="ECO:0000313" key="2">
    <source>
        <dbReference type="EMBL" id="MFC4561289.1"/>
    </source>
</evidence>
<comment type="caution">
    <text evidence="2">The sequence shown here is derived from an EMBL/GenBank/DDBJ whole genome shotgun (WGS) entry which is preliminary data.</text>
</comment>
<dbReference type="PANTHER" id="PTHR37477">
    <property type="entry name" value="COBALT-PRECORRIN-5A HYDROLASE"/>
    <property type="match status" value="1"/>
</dbReference>
<dbReference type="EMBL" id="JBHSFQ010000003">
    <property type="protein sequence ID" value="MFC4561289.1"/>
    <property type="molecule type" value="Genomic_DNA"/>
</dbReference>
<dbReference type="InterPro" id="IPR052553">
    <property type="entry name" value="CbiG_hydrolase"/>
</dbReference>
<dbReference type="Proteomes" id="UP001595923">
    <property type="component" value="Unassembled WGS sequence"/>
</dbReference>
<reference evidence="3" key="1">
    <citation type="journal article" date="2019" name="Int. J. Syst. Evol. Microbiol.">
        <title>The Global Catalogue of Microorganisms (GCM) 10K type strain sequencing project: providing services to taxonomists for standard genome sequencing and annotation.</title>
        <authorList>
            <consortium name="The Broad Institute Genomics Platform"/>
            <consortium name="The Broad Institute Genome Sequencing Center for Infectious Disease"/>
            <person name="Wu L."/>
            <person name="Ma J."/>
        </authorList>
    </citation>
    <scope>NUCLEOTIDE SEQUENCE [LARGE SCALE GENOMIC DNA]</scope>
    <source>
        <strain evidence="3">XZYJ18</strain>
    </source>
</reference>
<feature type="domain" description="CobE/GbiG C-terminal" evidence="1">
    <location>
        <begin position="1"/>
        <end position="121"/>
    </location>
</feature>
<evidence type="ECO:0000259" key="1">
    <source>
        <dbReference type="Pfam" id="PF01890"/>
    </source>
</evidence>
<dbReference type="Pfam" id="PF01890">
    <property type="entry name" value="CbiG_C"/>
    <property type="match status" value="1"/>
</dbReference>
<dbReference type="InterPro" id="IPR002750">
    <property type="entry name" value="CobE/GbiG_C"/>
</dbReference>
<accession>A0ABV9DTX3</accession>
<sequence length="136" mass="13095">MVGVGAARGVAAAEVGALIDAVLAGAGLSPARVRAVATADAKSGEAGILAAARERGWAVIAYPAAVLAAVDVPHPSERVRAAAGTPSVAEAAALHCAAEAGGGADLVVGKRAAARTTVAVARERGDTPPSATQATR</sequence>
<name>A0ABV9DTX3_9ACTN</name>
<evidence type="ECO:0000313" key="3">
    <source>
        <dbReference type="Proteomes" id="UP001595923"/>
    </source>
</evidence>
<keyword evidence="3" id="KW-1185">Reference proteome</keyword>
<dbReference type="RefSeq" id="WP_378571971.1">
    <property type="nucleotide sequence ID" value="NZ_JBHSFQ010000003.1"/>
</dbReference>
<dbReference type="SUPFAM" id="SSF159664">
    <property type="entry name" value="CobE/GbiG C-terminal domain-like"/>
    <property type="match status" value="1"/>
</dbReference>
<protein>
    <submittedName>
        <fullName evidence="2">Cobalamin biosynthesis protein</fullName>
    </submittedName>
</protein>
<organism evidence="2 3">
    <name type="scientific">Nocardiopsis mangrovi</name>
    <dbReference type="NCBI Taxonomy" id="1179818"/>
    <lineage>
        <taxon>Bacteria</taxon>
        <taxon>Bacillati</taxon>
        <taxon>Actinomycetota</taxon>
        <taxon>Actinomycetes</taxon>
        <taxon>Streptosporangiales</taxon>
        <taxon>Nocardiopsidaceae</taxon>
        <taxon>Nocardiopsis</taxon>
    </lineage>
</organism>
<dbReference type="PANTHER" id="PTHR37477:SF1">
    <property type="entry name" value="COBALT-PRECORRIN-5A HYDROLASE"/>
    <property type="match status" value="1"/>
</dbReference>
<proteinExistence type="predicted"/>
<dbReference type="InterPro" id="IPR036518">
    <property type="entry name" value="CobE/GbiG_C_sf"/>
</dbReference>
<dbReference type="Gene3D" id="3.30.420.180">
    <property type="entry name" value="CobE/GbiG C-terminal domain"/>
    <property type="match status" value="1"/>
</dbReference>
<gene>
    <name evidence="2" type="ORF">ACFO4E_05410</name>
</gene>